<dbReference type="AlphaFoldDB" id="A0A6J6J832"/>
<gene>
    <name evidence="2" type="ORF">UFOPK2001_00637</name>
</gene>
<dbReference type="EMBL" id="CAEZVN010000049">
    <property type="protein sequence ID" value="CAB4632725.1"/>
    <property type="molecule type" value="Genomic_DNA"/>
</dbReference>
<dbReference type="SUPFAM" id="SSF53067">
    <property type="entry name" value="Actin-like ATPase domain"/>
    <property type="match status" value="2"/>
</dbReference>
<evidence type="ECO:0000259" key="1">
    <source>
        <dbReference type="Pfam" id="PF00814"/>
    </source>
</evidence>
<evidence type="ECO:0000313" key="2">
    <source>
        <dbReference type="EMBL" id="CAB4632725.1"/>
    </source>
</evidence>
<name>A0A6J6J832_9ZZZZ</name>
<feature type="domain" description="Gcp-like" evidence="1">
    <location>
        <begin position="32"/>
        <end position="140"/>
    </location>
</feature>
<dbReference type="InterPro" id="IPR043129">
    <property type="entry name" value="ATPase_NBD"/>
</dbReference>
<dbReference type="Gene3D" id="3.30.420.40">
    <property type="match status" value="1"/>
</dbReference>
<dbReference type="GO" id="GO:0002949">
    <property type="term" value="P:tRNA threonylcarbamoyladenosine modification"/>
    <property type="evidence" value="ECO:0007669"/>
    <property type="project" value="InterPro"/>
</dbReference>
<sequence>MGHLLAIDTSSGTSVAVLKDGVPLAEIEIADTRSHTESIGDAINDALKQAGVAPSRIQAVAVGRGPAPFTGLRVGIAAAIMFAEGVGAKLFGIVSLDAIAKQELAARGAVPGGDQAAQPLLVTSDARRSEHYWALYSGLDRHGVPVCIEGPAVNRPADIETMLAEREIEASRASVVISARAIGELFEAQAAAGVLSDDVTALYLRNPDAVEPKNLRDFGKRVSG</sequence>
<protein>
    <submittedName>
        <fullName evidence="2">Unannotated protein</fullName>
    </submittedName>
</protein>
<accession>A0A6J6J832</accession>
<dbReference type="NCBIfam" id="TIGR03725">
    <property type="entry name" value="T6A_YeaZ"/>
    <property type="match status" value="1"/>
</dbReference>
<dbReference type="Pfam" id="PF00814">
    <property type="entry name" value="TsaD"/>
    <property type="match status" value="1"/>
</dbReference>
<organism evidence="2">
    <name type="scientific">freshwater metagenome</name>
    <dbReference type="NCBI Taxonomy" id="449393"/>
    <lineage>
        <taxon>unclassified sequences</taxon>
        <taxon>metagenomes</taxon>
        <taxon>ecological metagenomes</taxon>
    </lineage>
</organism>
<proteinExistence type="predicted"/>
<reference evidence="2" key="1">
    <citation type="submission" date="2020-05" db="EMBL/GenBank/DDBJ databases">
        <authorList>
            <person name="Chiriac C."/>
            <person name="Salcher M."/>
            <person name="Ghai R."/>
            <person name="Kavagutti S V."/>
        </authorList>
    </citation>
    <scope>NUCLEOTIDE SEQUENCE</scope>
</reference>
<dbReference type="InterPro" id="IPR022496">
    <property type="entry name" value="T6A_TsaB"/>
</dbReference>
<dbReference type="InterPro" id="IPR000905">
    <property type="entry name" value="Gcp-like_dom"/>
</dbReference>